<keyword evidence="1" id="KW-0472">Membrane</keyword>
<evidence type="ECO:0000256" key="1">
    <source>
        <dbReference type="SAM" id="Phobius"/>
    </source>
</evidence>
<dbReference type="Proteomes" id="UP000004810">
    <property type="component" value="Unassembled WGS sequence"/>
</dbReference>
<dbReference type="EMBL" id="ADBV01021714">
    <property type="protein sequence ID" value="EJW70480.1"/>
    <property type="molecule type" value="Genomic_DNA"/>
</dbReference>
<proteinExistence type="predicted"/>
<reference evidence="3" key="1">
    <citation type="submission" date="2012-08" db="EMBL/GenBank/DDBJ databases">
        <title>The Genome Sequence of Wuchereria bancrofti.</title>
        <authorList>
            <person name="Nutman T.B."/>
            <person name="Fink D.L."/>
            <person name="Russ C."/>
            <person name="Young S."/>
            <person name="Zeng Q."/>
            <person name="Koehrsen M."/>
            <person name="Alvarado L."/>
            <person name="Berlin A."/>
            <person name="Chapman S.B."/>
            <person name="Chen Z."/>
            <person name="Freedman E."/>
            <person name="Gellesch M."/>
            <person name="Goldberg J."/>
            <person name="Griggs A."/>
            <person name="Gujja S."/>
            <person name="Heilman E.R."/>
            <person name="Heiman D."/>
            <person name="Hepburn T."/>
            <person name="Howarth C."/>
            <person name="Jen D."/>
            <person name="Larson L."/>
            <person name="Lewis B."/>
            <person name="Mehta T."/>
            <person name="Park D."/>
            <person name="Pearson M."/>
            <person name="Roberts A."/>
            <person name="Saif S."/>
            <person name="Shea T."/>
            <person name="Shenoy N."/>
            <person name="Sisk P."/>
            <person name="Stolte C."/>
            <person name="Sykes S."/>
            <person name="Walk T."/>
            <person name="White J."/>
            <person name="Yandava C."/>
            <person name="Haas B."/>
            <person name="Henn M.R."/>
            <person name="Nusbaum C."/>
            <person name="Birren B."/>
        </authorList>
    </citation>
    <scope>NUCLEOTIDE SEQUENCE [LARGE SCALE GENOMIC DNA]</scope>
    <source>
        <strain evidence="3">NA</strain>
    </source>
</reference>
<protein>
    <submittedName>
        <fullName evidence="2">Uncharacterized protein</fullName>
    </submittedName>
</protein>
<keyword evidence="1" id="KW-1133">Transmembrane helix</keyword>
<evidence type="ECO:0000313" key="3">
    <source>
        <dbReference type="Proteomes" id="UP000004810"/>
    </source>
</evidence>
<accession>J9A934</accession>
<sequence>MRCRWYSITGLLRQRQQHLQIQLSTCYINLNNMHHLRRCSNDTTRGNLHIWYQNGLPVLEVPLPSRREICQFTLKPIGDTVSRFCKNIECEDKGIEIVYVYSTSKFEYSKVYEFCDLLLSILLAAIFDFEIVLCCSYSLRFS</sequence>
<dbReference type="AlphaFoldDB" id="J9A934"/>
<feature type="transmembrane region" description="Helical" evidence="1">
    <location>
        <begin position="117"/>
        <end position="139"/>
    </location>
</feature>
<organism evidence="2 3">
    <name type="scientific">Wuchereria bancrofti</name>
    <dbReference type="NCBI Taxonomy" id="6293"/>
    <lineage>
        <taxon>Eukaryota</taxon>
        <taxon>Metazoa</taxon>
        <taxon>Ecdysozoa</taxon>
        <taxon>Nematoda</taxon>
        <taxon>Chromadorea</taxon>
        <taxon>Rhabditida</taxon>
        <taxon>Spirurina</taxon>
        <taxon>Spiruromorpha</taxon>
        <taxon>Filarioidea</taxon>
        <taxon>Onchocercidae</taxon>
        <taxon>Wuchereria</taxon>
    </lineage>
</organism>
<evidence type="ECO:0000313" key="2">
    <source>
        <dbReference type="EMBL" id="EJW70480.1"/>
    </source>
</evidence>
<gene>
    <name evidence="2" type="ORF">WUBG_18613</name>
</gene>
<comment type="caution">
    <text evidence="2">The sequence shown here is derived from an EMBL/GenBank/DDBJ whole genome shotgun (WGS) entry which is preliminary data.</text>
</comment>
<keyword evidence="1" id="KW-0812">Transmembrane</keyword>
<name>J9A934_WUCBA</name>